<keyword evidence="1" id="KW-1133">Transmembrane helix</keyword>
<name>A0AAN8N9Z6_9PEZI</name>
<evidence type="ECO:0000256" key="2">
    <source>
        <dbReference type="SAM" id="SignalP"/>
    </source>
</evidence>
<protein>
    <submittedName>
        <fullName evidence="3">Uncharacterized protein</fullName>
    </submittedName>
</protein>
<sequence>MYQSHWCPKVFLHLILLSRAVISRVLLSKDGPGRLLGFEGLAYQAIRYEPLCGNLGRAYPDPIDTGLDSNCRPAIGYFVNTTDHLAFYDITGQELNGVRVGGGRDLCMCFAMRDSIGSTFAGALCVWVYGDDGQAEDTGGSVLVSYRPRVEVDKALPVCGGSFDLEAARETWSRTAVQVSAGGVGTIVGSTASVIVQKLGTATKEITKIVTTTVVNYSVTTYLPSVIPSIRTIIYTTTGINGMTITVTSATNTEKAMVTVFSTSEGQENQGLSSNAKLSLGLGLGIGLPIAALVLVVLYILLSKARRNSKAQCKVEPGSLGTGIISGSTTGGTYCLTS</sequence>
<reference evidence="3 4" key="1">
    <citation type="submission" date="2019-10" db="EMBL/GenBank/DDBJ databases">
        <authorList>
            <person name="Palmer J.M."/>
        </authorList>
    </citation>
    <scope>NUCLEOTIDE SEQUENCE [LARGE SCALE GENOMIC DNA]</scope>
    <source>
        <strain evidence="3 4">TWF718</strain>
    </source>
</reference>
<feature type="transmembrane region" description="Helical" evidence="1">
    <location>
        <begin position="278"/>
        <end position="302"/>
    </location>
</feature>
<keyword evidence="2" id="KW-0732">Signal</keyword>
<organism evidence="3 4">
    <name type="scientific">Orbilia javanica</name>
    <dbReference type="NCBI Taxonomy" id="47235"/>
    <lineage>
        <taxon>Eukaryota</taxon>
        <taxon>Fungi</taxon>
        <taxon>Dikarya</taxon>
        <taxon>Ascomycota</taxon>
        <taxon>Pezizomycotina</taxon>
        <taxon>Orbiliomycetes</taxon>
        <taxon>Orbiliales</taxon>
        <taxon>Orbiliaceae</taxon>
        <taxon>Orbilia</taxon>
    </lineage>
</organism>
<keyword evidence="1" id="KW-0472">Membrane</keyword>
<accession>A0AAN8N9Z6</accession>
<keyword evidence="4" id="KW-1185">Reference proteome</keyword>
<evidence type="ECO:0000313" key="3">
    <source>
        <dbReference type="EMBL" id="KAK6357335.1"/>
    </source>
</evidence>
<comment type="caution">
    <text evidence="3">The sequence shown here is derived from an EMBL/GenBank/DDBJ whole genome shotgun (WGS) entry which is preliminary data.</text>
</comment>
<proteinExistence type="predicted"/>
<dbReference type="Proteomes" id="UP001313282">
    <property type="component" value="Unassembled WGS sequence"/>
</dbReference>
<evidence type="ECO:0000313" key="4">
    <source>
        <dbReference type="Proteomes" id="UP001313282"/>
    </source>
</evidence>
<feature type="signal peptide" evidence="2">
    <location>
        <begin position="1"/>
        <end position="23"/>
    </location>
</feature>
<evidence type="ECO:0000256" key="1">
    <source>
        <dbReference type="SAM" id="Phobius"/>
    </source>
</evidence>
<dbReference type="EMBL" id="JAVHNR010000001">
    <property type="protein sequence ID" value="KAK6357335.1"/>
    <property type="molecule type" value="Genomic_DNA"/>
</dbReference>
<feature type="chain" id="PRO_5043037049" evidence="2">
    <location>
        <begin position="24"/>
        <end position="338"/>
    </location>
</feature>
<keyword evidence="1" id="KW-0812">Transmembrane</keyword>
<dbReference type="AlphaFoldDB" id="A0AAN8N9Z6"/>
<gene>
    <name evidence="3" type="ORF">TWF718_001648</name>
</gene>